<dbReference type="GO" id="GO:0016020">
    <property type="term" value="C:membrane"/>
    <property type="evidence" value="ECO:0007669"/>
    <property type="project" value="UniProtKB-SubCell"/>
</dbReference>
<feature type="transmembrane region" description="Helical" evidence="5">
    <location>
        <begin position="20"/>
        <end position="50"/>
    </location>
</feature>
<reference evidence="6 7" key="1">
    <citation type="submission" date="2019-07" db="EMBL/GenBank/DDBJ databases">
        <title>Annotation for the trematode Paragonimus westermani.</title>
        <authorList>
            <person name="Choi Y.-J."/>
        </authorList>
    </citation>
    <scope>NUCLEOTIDE SEQUENCE [LARGE SCALE GENOMIC DNA]</scope>
    <source>
        <strain evidence="6">180907_Pwestermani</strain>
    </source>
</reference>
<keyword evidence="4 5" id="KW-0472">Membrane</keyword>
<evidence type="ECO:0000313" key="7">
    <source>
        <dbReference type="Proteomes" id="UP000699462"/>
    </source>
</evidence>
<dbReference type="Pfam" id="PF00335">
    <property type="entry name" value="Tetraspanin"/>
    <property type="match status" value="1"/>
</dbReference>
<evidence type="ECO:0000313" key="6">
    <source>
        <dbReference type="EMBL" id="KAF8569541.1"/>
    </source>
</evidence>
<sequence length="303" mass="34384">MISRLRSPIISLFLDACSNVTCRILVIVLCGILILVGFVFFVLGCLFTWAESTVYNYLRTPVDAYLKFANLSSNSLAKATLLNAVLDYTEPMGQMAFWVGLCIILICGVGLYGAIIKNKFWLFLFCSMLLAKILILAVIIVTFHTNPKPVVDTFQKMLYETVRGYKGMRSPDKHSLLLNVMMPFFDCCGVTGGEDFTDSKNFDKTFVHEDSAFRMEYPFPCCKMSSYERLPTKCPQVFDERSSNVKTGCWPRLEGHILEILTKISYVVIFTTLIEFVVSDVECNYRNNLEPTNHQSCPRVKFG</sequence>
<name>A0A8T0DSA8_9TREM</name>
<evidence type="ECO:0000256" key="1">
    <source>
        <dbReference type="ARBA" id="ARBA00004141"/>
    </source>
</evidence>
<evidence type="ECO:0008006" key="8">
    <source>
        <dbReference type="Google" id="ProtNLM"/>
    </source>
</evidence>
<comment type="subcellular location">
    <subcellularLocation>
        <location evidence="1">Membrane</location>
        <topology evidence="1">Multi-pass membrane protein</topology>
    </subcellularLocation>
</comment>
<protein>
    <recommendedName>
        <fullName evidence="8">Tetraspanin</fullName>
    </recommendedName>
</protein>
<dbReference type="InterPro" id="IPR008952">
    <property type="entry name" value="Tetraspanin_EC2_sf"/>
</dbReference>
<dbReference type="InterPro" id="IPR018499">
    <property type="entry name" value="Tetraspanin/Peripherin"/>
</dbReference>
<keyword evidence="7" id="KW-1185">Reference proteome</keyword>
<evidence type="ECO:0000256" key="2">
    <source>
        <dbReference type="ARBA" id="ARBA00022692"/>
    </source>
</evidence>
<feature type="transmembrane region" description="Helical" evidence="5">
    <location>
        <begin position="95"/>
        <end position="115"/>
    </location>
</feature>
<dbReference type="EMBL" id="JTDF01001795">
    <property type="protein sequence ID" value="KAF8569541.1"/>
    <property type="molecule type" value="Genomic_DNA"/>
</dbReference>
<comment type="caution">
    <text evidence="6">The sequence shown here is derived from an EMBL/GenBank/DDBJ whole genome shotgun (WGS) entry which is preliminary data.</text>
</comment>
<evidence type="ECO:0000256" key="5">
    <source>
        <dbReference type="SAM" id="Phobius"/>
    </source>
</evidence>
<evidence type="ECO:0000256" key="4">
    <source>
        <dbReference type="ARBA" id="ARBA00023136"/>
    </source>
</evidence>
<feature type="transmembrane region" description="Helical" evidence="5">
    <location>
        <begin position="122"/>
        <end position="143"/>
    </location>
</feature>
<dbReference type="Proteomes" id="UP000699462">
    <property type="component" value="Unassembled WGS sequence"/>
</dbReference>
<proteinExistence type="predicted"/>
<dbReference type="SUPFAM" id="SSF48652">
    <property type="entry name" value="Tetraspanin"/>
    <property type="match status" value="1"/>
</dbReference>
<gene>
    <name evidence="6" type="ORF">P879_02678</name>
</gene>
<accession>A0A8T0DSA8</accession>
<evidence type="ECO:0000256" key="3">
    <source>
        <dbReference type="ARBA" id="ARBA00022989"/>
    </source>
</evidence>
<dbReference type="OrthoDB" id="6279736at2759"/>
<organism evidence="6 7">
    <name type="scientific">Paragonimus westermani</name>
    <dbReference type="NCBI Taxonomy" id="34504"/>
    <lineage>
        <taxon>Eukaryota</taxon>
        <taxon>Metazoa</taxon>
        <taxon>Spiralia</taxon>
        <taxon>Lophotrochozoa</taxon>
        <taxon>Platyhelminthes</taxon>
        <taxon>Trematoda</taxon>
        <taxon>Digenea</taxon>
        <taxon>Plagiorchiida</taxon>
        <taxon>Troglotremata</taxon>
        <taxon>Troglotrematidae</taxon>
        <taxon>Paragonimus</taxon>
    </lineage>
</organism>
<dbReference type="AlphaFoldDB" id="A0A8T0DSA8"/>
<keyword evidence="3 5" id="KW-1133">Transmembrane helix</keyword>
<keyword evidence="2 5" id="KW-0812">Transmembrane</keyword>